<dbReference type="Proteomes" id="UP000298652">
    <property type="component" value="Chromosome 4"/>
</dbReference>
<evidence type="ECO:0000259" key="7">
    <source>
        <dbReference type="PROSITE" id="PS50927"/>
    </source>
</evidence>
<comment type="catalytic activity">
    <reaction evidence="4">
        <text>L-threonyl-[protein] + ATP = O-phospho-L-threonyl-[protein] + ADP + H(+)</text>
        <dbReference type="Rhea" id="RHEA:46608"/>
        <dbReference type="Rhea" id="RHEA-COMP:11060"/>
        <dbReference type="Rhea" id="RHEA-COMP:11605"/>
        <dbReference type="ChEBI" id="CHEBI:15378"/>
        <dbReference type="ChEBI" id="CHEBI:30013"/>
        <dbReference type="ChEBI" id="CHEBI:30616"/>
        <dbReference type="ChEBI" id="CHEBI:61977"/>
        <dbReference type="ChEBI" id="CHEBI:456216"/>
        <dbReference type="EC" id="2.7.11.1"/>
    </reaction>
</comment>
<organism evidence="8 9">
    <name type="scientific">Setaria viridis</name>
    <name type="common">Green bristlegrass</name>
    <name type="synonym">Setaria italica subsp. viridis</name>
    <dbReference type="NCBI Taxonomy" id="4556"/>
    <lineage>
        <taxon>Eukaryota</taxon>
        <taxon>Viridiplantae</taxon>
        <taxon>Streptophyta</taxon>
        <taxon>Embryophyta</taxon>
        <taxon>Tracheophyta</taxon>
        <taxon>Spermatophyta</taxon>
        <taxon>Magnoliopsida</taxon>
        <taxon>Liliopsida</taxon>
        <taxon>Poales</taxon>
        <taxon>Poaceae</taxon>
        <taxon>PACMAD clade</taxon>
        <taxon>Panicoideae</taxon>
        <taxon>Panicodae</taxon>
        <taxon>Paniceae</taxon>
        <taxon>Cenchrinae</taxon>
        <taxon>Setaria</taxon>
    </lineage>
</organism>
<dbReference type="EMBL" id="CM016555">
    <property type="protein sequence ID" value="TKW22696.1"/>
    <property type="molecule type" value="Genomic_DNA"/>
</dbReference>
<keyword evidence="9" id="KW-1185">Reference proteome</keyword>
<evidence type="ECO:0000313" key="8">
    <source>
        <dbReference type="EMBL" id="TKW22697.1"/>
    </source>
</evidence>
<feature type="signal peptide" evidence="6">
    <location>
        <begin position="1"/>
        <end position="22"/>
    </location>
</feature>
<dbReference type="AlphaFoldDB" id="A0A4U6VF20"/>
<dbReference type="Gramene" id="TKW22697">
    <property type="protein sequence ID" value="TKW22697"/>
    <property type="gene ID" value="SEVIR_4G244901v2"/>
</dbReference>
<feature type="domain" description="Bulb-type lectin" evidence="7">
    <location>
        <begin position="23"/>
        <end position="113"/>
    </location>
</feature>
<gene>
    <name evidence="8" type="ORF">SEVIR_4G244901v2</name>
</gene>
<evidence type="ECO:0000256" key="3">
    <source>
        <dbReference type="ARBA" id="ARBA00023170"/>
    </source>
</evidence>
<accession>A0A4U6VF20</accession>
<dbReference type="PROSITE" id="PS50927">
    <property type="entry name" value="BULB_LECTIN"/>
    <property type="match status" value="1"/>
</dbReference>
<name>A0A4U6VF20_SETVI</name>
<sequence length="113" mass="12550">MAAVSTFVFLLILIHRLCHNSAIDVLSPGSSLSAEQSIDVLRSQNGRFICGFYNISPNASTFFVWFSNVSERPVVWSANPLHPVYSWGSNVKLNFDGSMVLKITLVRPCEPTM</sequence>
<keyword evidence="3" id="KW-0675">Receptor</keyword>
<dbReference type="InterPro" id="IPR036426">
    <property type="entry name" value="Bulb-type_lectin_dom_sf"/>
</dbReference>
<dbReference type="Gramene" id="TKW22696">
    <property type="protein sequence ID" value="TKW22696"/>
    <property type="gene ID" value="SEVIR_4G244901v2"/>
</dbReference>
<keyword evidence="6" id="KW-0732">Signal</keyword>
<evidence type="ECO:0000256" key="6">
    <source>
        <dbReference type="SAM" id="SignalP"/>
    </source>
</evidence>
<dbReference type="GO" id="GO:0051707">
    <property type="term" value="P:response to other organism"/>
    <property type="evidence" value="ECO:0007669"/>
    <property type="project" value="UniProtKB-ARBA"/>
</dbReference>
<dbReference type="EC" id="2.7.11.1" evidence="2"/>
<feature type="chain" id="PRO_5033452628" description="non-specific serine/threonine protein kinase" evidence="6">
    <location>
        <begin position="23"/>
        <end position="113"/>
    </location>
</feature>
<dbReference type="EMBL" id="CM016555">
    <property type="protein sequence ID" value="TKW22697.1"/>
    <property type="molecule type" value="Genomic_DNA"/>
</dbReference>
<evidence type="ECO:0000256" key="5">
    <source>
        <dbReference type="ARBA" id="ARBA00048679"/>
    </source>
</evidence>
<protein>
    <recommendedName>
        <fullName evidence="2">non-specific serine/threonine protein kinase</fullName>
        <ecNumber evidence="2">2.7.11.1</ecNumber>
    </recommendedName>
</protein>
<proteinExistence type="predicted"/>
<comment type="catalytic activity">
    <reaction evidence="5">
        <text>L-seryl-[protein] + ATP = O-phospho-L-seryl-[protein] + ADP + H(+)</text>
        <dbReference type="Rhea" id="RHEA:17989"/>
        <dbReference type="Rhea" id="RHEA-COMP:9863"/>
        <dbReference type="Rhea" id="RHEA-COMP:11604"/>
        <dbReference type="ChEBI" id="CHEBI:15378"/>
        <dbReference type="ChEBI" id="CHEBI:29999"/>
        <dbReference type="ChEBI" id="CHEBI:30616"/>
        <dbReference type="ChEBI" id="CHEBI:83421"/>
        <dbReference type="ChEBI" id="CHEBI:456216"/>
        <dbReference type="EC" id="2.7.11.1"/>
    </reaction>
</comment>
<evidence type="ECO:0000313" key="9">
    <source>
        <dbReference type="Proteomes" id="UP000298652"/>
    </source>
</evidence>
<reference evidence="8 9" key="1">
    <citation type="submission" date="2019-03" db="EMBL/GenBank/DDBJ databases">
        <title>WGS assembly of Setaria viridis.</title>
        <authorList>
            <person name="Huang P."/>
            <person name="Jenkins J."/>
            <person name="Grimwood J."/>
            <person name="Barry K."/>
            <person name="Healey A."/>
            <person name="Mamidi S."/>
            <person name="Sreedasyam A."/>
            <person name="Shu S."/>
            <person name="Feldman M."/>
            <person name="Wu J."/>
            <person name="Yu Y."/>
            <person name="Chen C."/>
            <person name="Johnson J."/>
            <person name="Rokhsar D."/>
            <person name="Baxter I."/>
            <person name="Schmutz J."/>
            <person name="Brutnell T."/>
            <person name="Kellogg E."/>
        </authorList>
    </citation>
    <scope>NUCLEOTIDE SEQUENCE [LARGE SCALE GENOMIC DNA]</scope>
    <source>
        <strain evidence="9">cv. A10</strain>
    </source>
</reference>
<dbReference type="GO" id="GO:0016020">
    <property type="term" value="C:membrane"/>
    <property type="evidence" value="ECO:0007669"/>
    <property type="project" value="UniProtKB-SubCell"/>
</dbReference>
<dbReference type="InterPro" id="IPR001480">
    <property type="entry name" value="Bulb-type_lectin_dom"/>
</dbReference>
<dbReference type="GO" id="GO:0004674">
    <property type="term" value="F:protein serine/threonine kinase activity"/>
    <property type="evidence" value="ECO:0007669"/>
    <property type="project" value="UniProtKB-EC"/>
</dbReference>
<evidence type="ECO:0000256" key="2">
    <source>
        <dbReference type="ARBA" id="ARBA00012513"/>
    </source>
</evidence>
<comment type="subcellular location">
    <subcellularLocation>
        <location evidence="1">Membrane</location>
        <topology evidence="1">Single-pass type I membrane protein</topology>
    </subcellularLocation>
</comment>
<dbReference type="SUPFAM" id="SSF51110">
    <property type="entry name" value="alpha-D-mannose-specific plant lectins"/>
    <property type="match status" value="1"/>
</dbReference>
<evidence type="ECO:0000256" key="4">
    <source>
        <dbReference type="ARBA" id="ARBA00047899"/>
    </source>
</evidence>
<evidence type="ECO:0000256" key="1">
    <source>
        <dbReference type="ARBA" id="ARBA00004479"/>
    </source>
</evidence>